<evidence type="ECO:0000256" key="10">
    <source>
        <dbReference type="ARBA" id="ARBA00023180"/>
    </source>
</evidence>
<keyword evidence="6 13" id="KW-0297">G-protein coupled receptor</keyword>
<dbReference type="Proteomes" id="UP000289886">
    <property type="component" value="Unassembled WGS sequence"/>
</dbReference>
<evidence type="ECO:0000256" key="5">
    <source>
        <dbReference type="ARBA" id="ARBA00022989"/>
    </source>
</evidence>
<evidence type="ECO:0000256" key="6">
    <source>
        <dbReference type="ARBA" id="ARBA00023040"/>
    </source>
</evidence>
<dbReference type="GO" id="GO:0019957">
    <property type="term" value="F:C-C chemokine binding"/>
    <property type="evidence" value="ECO:0007669"/>
    <property type="project" value="TreeGrafter"/>
</dbReference>
<feature type="transmembrane region" description="Helical" evidence="15">
    <location>
        <begin position="263"/>
        <end position="286"/>
    </location>
</feature>
<dbReference type="PRINTS" id="PR00237">
    <property type="entry name" value="GPCRRHODOPSN"/>
</dbReference>
<name>A0A444UQV4_ACIRT</name>
<dbReference type="PANTHER" id="PTHR10489:SF953">
    <property type="entry name" value="APELIN RECEPTOR"/>
    <property type="match status" value="1"/>
</dbReference>
<proteinExistence type="inferred from homology"/>
<evidence type="ECO:0000256" key="4">
    <source>
        <dbReference type="ARBA" id="ARBA00022692"/>
    </source>
</evidence>
<dbReference type="SUPFAM" id="SSF81321">
    <property type="entry name" value="Family A G protein-coupled receptor-like"/>
    <property type="match status" value="1"/>
</dbReference>
<evidence type="ECO:0000256" key="1">
    <source>
        <dbReference type="ARBA" id="ARBA00004236"/>
    </source>
</evidence>
<keyword evidence="9 13" id="KW-0675">Receptor</keyword>
<dbReference type="InterPro" id="IPR050119">
    <property type="entry name" value="CCR1-9-like"/>
</dbReference>
<dbReference type="Gene3D" id="1.20.1070.10">
    <property type="entry name" value="Rhodopsin 7-helix transmembrane proteins"/>
    <property type="match status" value="1"/>
</dbReference>
<dbReference type="GO" id="GO:0007369">
    <property type="term" value="P:gastrulation"/>
    <property type="evidence" value="ECO:0007669"/>
    <property type="project" value="UniProtKB-KW"/>
</dbReference>
<keyword evidence="12 13" id="KW-0807">Transducer</keyword>
<dbReference type="InterPro" id="IPR017452">
    <property type="entry name" value="GPCR_Rhodpsn_7TM"/>
</dbReference>
<evidence type="ECO:0000256" key="8">
    <source>
        <dbReference type="ARBA" id="ARBA00023157"/>
    </source>
</evidence>
<evidence type="ECO:0000256" key="12">
    <source>
        <dbReference type="ARBA" id="ARBA00023224"/>
    </source>
</evidence>
<keyword evidence="10" id="KW-0325">Glycoprotein</keyword>
<reference evidence="17 18" key="1">
    <citation type="submission" date="2019-01" db="EMBL/GenBank/DDBJ databases">
        <title>Draft Genome and Complete Hox-Cluster Characterization of the Sterlet Sturgeon (Acipenser ruthenus).</title>
        <authorList>
            <person name="Wei Q."/>
        </authorList>
    </citation>
    <scope>NUCLEOTIDE SEQUENCE [LARGE SCALE GENOMIC DNA]</scope>
    <source>
        <strain evidence="17">WHYD16114868_AA</strain>
        <tissue evidence="17">Blood</tissue>
    </source>
</reference>
<organism evidence="17 18">
    <name type="scientific">Acipenser ruthenus</name>
    <name type="common">Sterlet sturgeon</name>
    <dbReference type="NCBI Taxonomy" id="7906"/>
    <lineage>
        <taxon>Eukaryota</taxon>
        <taxon>Metazoa</taxon>
        <taxon>Chordata</taxon>
        <taxon>Craniata</taxon>
        <taxon>Vertebrata</taxon>
        <taxon>Euteleostomi</taxon>
        <taxon>Actinopterygii</taxon>
        <taxon>Chondrostei</taxon>
        <taxon>Acipenseriformes</taxon>
        <taxon>Acipenseridae</taxon>
        <taxon>Acipenser</taxon>
    </lineage>
</organism>
<keyword evidence="11" id="KW-0306">Gastrulation</keyword>
<comment type="subcellular location">
    <subcellularLocation>
        <location evidence="1">Cell membrane</location>
    </subcellularLocation>
</comment>
<comment type="caution">
    <text evidence="17">The sequence shown here is derived from an EMBL/GenBank/DDBJ whole genome shotgun (WGS) entry which is preliminary data.</text>
</comment>
<dbReference type="GO" id="GO:0007204">
    <property type="term" value="P:positive regulation of cytosolic calcium ion concentration"/>
    <property type="evidence" value="ECO:0007669"/>
    <property type="project" value="TreeGrafter"/>
</dbReference>
<keyword evidence="5 15" id="KW-1133">Transmembrane helix</keyword>
<dbReference type="GO" id="GO:0006955">
    <property type="term" value="P:immune response"/>
    <property type="evidence" value="ECO:0007669"/>
    <property type="project" value="TreeGrafter"/>
</dbReference>
<keyword evidence="18" id="KW-1185">Reference proteome</keyword>
<comment type="similarity">
    <text evidence="13">Belongs to the G-protein coupled receptor 1 family.</text>
</comment>
<dbReference type="GO" id="GO:0019722">
    <property type="term" value="P:calcium-mediated signaling"/>
    <property type="evidence" value="ECO:0007669"/>
    <property type="project" value="TreeGrafter"/>
</dbReference>
<keyword evidence="7 15" id="KW-0472">Membrane</keyword>
<feature type="transmembrane region" description="Helical" evidence="15">
    <location>
        <begin position="46"/>
        <end position="66"/>
    </location>
</feature>
<feature type="domain" description="G-protein coupled receptors family 1 profile" evidence="16">
    <location>
        <begin position="57"/>
        <end position="372"/>
    </location>
</feature>
<evidence type="ECO:0000256" key="15">
    <source>
        <dbReference type="SAM" id="Phobius"/>
    </source>
</evidence>
<dbReference type="EMBL" id="SCEB01019441">
    <property type="protein sequence ID" value="RXM90554.1"/>
    <property type="molecule type" value="Genomic_DNA"/>
</dbReference>
<accession>A0A444UQV4</accession>
<dbReference type="AlphaFoldDB" id="A0A444UQV4"/>
<evidence type="ECO:0000313" key="17">
    <source>
        <dbReference type="EMBL" id="RXM90554.1"/>
    </source>
</evidence>
<feature type="transmembrane region" description="Helical" evidence="15">
    <location>
        <begin position="179"/>
        <end position="202"/>
    </location>
</feature>
<keyword evidence="2" id="KW-0217">Developmental protein</keyword>
<evidence type="ECO:0000256" key="3">
    <source>
        <dbReference type="ARBA" id="ARBA00022475"/>
    </source>
</evidence>
<dbReference type="GO" id="GO:0030593">
    <property type="term" value="P:neutrophil chemotaxis"/>
    <property type="evidence" value="ECO:0007669"/>
    <property type="project" value="TreeGrafter"/>
</dbReference>
<dbReference type="PROSITE" id="PS00237">
    <property type="entry name" value="G_PROTEIN_RECEP_F1_1"/>
    <property type="match status" value="1"/>
</dbReference>
<dbReference type="InterPro" id="IPR000276">
    <property type="entry name" value="GPCR_Rhodpsn"/>
</dbReference>
<feature type="transmembrane region" description="Helical" evidence="15">
    <location>
        <begin position="91"/>
        <end position="115"/>
    </location>
</feature>
<evidence type="ECO:0000259" key="16">
    <source>
        <dbReference type="PROSITE" id="PS50262"/>
    </source>
</evidence>
<evidence type="ECO:0000256" key="13">
    <source>
        <dbReference type="RuleBase" id="RU000688"/>
    </source>
</evidence>
<evidence type="ECO:0000256" key="11">
    <source>
        <dbReference type="ARBA" id="ARBA00023218"/>
    </source>
</evidence>
<dbReference type="GO" id="GO:0016493">
    <property type="term" value="F:C-C chemokine receptor activity"/>
    <property type="evidence" value="ECO:0007669"/>
    <property type="project" value="TreeGrafter"/>
</dbReference>
<feature type="region of interest" description="Disordered" evidence="14">
    <location>
        <begin position="407"/>
        <end position="445"/>
    </location>
</feature>
<sequence>MPRPSNHSAWLLPGVEPTNHTPSQLPPPSDCDYADWAPSLAIIPSIYLLAFAVGSLGNGLVLRAYLPWRGKRNGPRESLQRRGGPGGRSRGLTHAFIASLALADLSFVFTLPLWAAYTALGYHWPFGAALCKLSSYLAVINMYASVFSLTGLSVERYLAVVRSLSAGAGGRAGRERGSWLGLAPVLCVWALAAVLGLPALVFRTVKSHTFGDYDEEEGEGEGGQESRVSHTACEMDYSLASSSPSAEAGWNAVLGLTSTMLGFILPLTVMLLCYWSVGLAVSRHFGRQGEGKTGRGDSRNRRQQRRLLSIIATLVAAFALCWLPYHVNKILSVMTELEALPYACSFDRFLLLAHPYATCLAYVNSCLNPLLYAYLDPAFRRSCAALIGCCRPSPAFKAKIAAVRRGGGRGAGERSSASGGGASEERRDCQETEIPPSPPVTVCHV</sequence>
<feature type="region of interest" description="Disordered" evidence="14">
    <location>
        <begin position="1"/>
        <end position="26"/>
    </location>
</feature>
<gene>
    <name evidence="17" type="ORF">EOD39_22082</name>
</gene>
<keyword evidence="4 13" id="KW-0812">Transmembrane</keyword>
<keyword evidence="8" id="KW-1015">Disulfide bond</keyword>
<dbReference type="GO" id="GO:0009897">
    <property type="term" value="C:external side of plasma membrane"/>
    <property type="evidence" value="ECO:0007669"/>
    <property type="project" value="TreeGrafter"/>
</dbReference>
<dbReference type="PANTHER" id="PTHR10489">
    <property type="entry name" value="CELL ADHESION MOLECULE"/>
    <property type="match status" value="1"/>
</dbReference>
<keyword evidence="3" id="KW-1003">Cell membrane</keyword>
<feature type="transmembrane region" description="Helical" evidence="15">
    <location>
        <begin position="307"/>
        <end position="325"/>
    </location>
</feature>
<evidence type="ECO:0000256" key="2">
    <source>
        <dbReference type="ARBA" id="ARBA00022473"/>
    </source>
</evidence>
<evidence type="ECO:0000256" key="7">
    <source>
        <dbReference type="ARBA" id="ARBA00023136"/>
    </source>
</evidence>
<dbReference type="Pfam" id="PF00001">
    <property type="entry name" value="7tm_1"/>
    <property type="match status" value="1"/>
</dbReference>
<feature type="transmembrane region" description="Helical" evidence="15">
    <location>
        <begin position="135"/>
        <end position="158"/>
    </location>
</feature>
<dbReference type="PROSITE" id="PS50262">
    <property type="entry name" value="G_PROTEIN_RECEP_F1_2"/>
    <property type="match status" value="1"/>
</dbReference>
<evidence type="ECO:0000256" key="14">
    <source>
        <dbReference type="SAM" id="MobiDB-lite"/>
    </source>
</evidence>
<protein>
    <submittedName>
        <fullName evidence="17">Apelin receptor B</fullName>
    </submittedName>
</protein>
<evidence type="ECO:0000256" key="9">
    <source>
        <dbReference type="ARBA" id="ARBA00023170"/>
    </source>
</evidence>
<evidence type="ECO:0000313" key="18">
    <source>
        <dbReference type="Proteomes" id="UP000289886"/>
    </source>
</evidence>